<reference evidence="1 2" key="1">
    <citation type="journal article" date="2014" name="Genome Announc.">
        <title>Draft Genome Sequence of Brevibacillus panacihumi Strain W25, a Halotolerant Hydrocarbon-Degrading Bacterium.</title>
        <authorList>
            <person name="Wang X."/>
            <person name="Jin D."/>
            <person name="Zhou L."/>
            <person name="Wu L."/>
            <person name="An W."/>
            <person name="Chen Y."/>
            <person name="Zhao L."/>
        </authorList>
    </citation>
    <scope>NUCLEOTIDE SEQUENCE [LARGE SCALE GENOMIC DNA]</scope>
    <source>
        <strain evidence="1 2">W25</strain>
    </source>
</reference>
<dbReference type="Gene3D" id="3.90.79.10">
    <property type="entry name" value="Nucleoside Triphosphate Pyrophosphohydrolase"/>
    <property type="match status" value="1"/>
</dbReference>
<gene>
    <name evidence="1" type="ORF">T458_22340</name>
</gene>
<keyword evidence="2" id="KW-1185">Reference proteome</keyword>
<name>V6M7V1_9BACL</name>
<comment type="caution">
    <text evidence="1">The sequence shown here is derived from an EMBL/GenBank/DDBJ whole genome shotgun (WGS) entry which is preliminary data.</text>
</comment>
<dbReference type="HOGENOM" id="CLU_3232109_0_0_9"/>
<dbReference type="eggNOG" id="COG1051">
    <property type="taxonomic scope" value="Bacteria"/>
</dbReference>
<evidence type="ECO:0000313" key="2">
    <source>
        <dbReference type="Proteomes" id="UP000017973"/>
    </source>
</evidence>
<accession>V6M7V1</accession>
<organism evidence="1 2">
    <name type="scientific">Brevibacillus panacihumi W25</name>
    <dbReference type="NCBI Taxonomy" id="1408254"/>
    <lineage>
        <taxon>Bacteria</taxon>
        <taxon>Bacillati</taxon>
        <taxon>Bacillota</taxon>
        <taxon>Bacilli</taxon>
        <taxon>Bacillales</taxon>
        <taxon>Paenibacillaceae</taxon>
        <taxon>Brevibacillus</taxon>
    </lineage>
</organism>
<evidence type="ECO:0008006" key="3">
    <source>
        <dbReference type="Google" id="ProtNLM"/>
    </source>
</evidence>
<evidence type="ECO:0000313" key="1">
    <source>
        <dbReference type="EMBL" id="EST53965.1"/>
    </source>
</evidence>
<dbReference type="AlphaFoldDB" id="V6M7V1"/>
<dbReference type="RefSeq" id="WP_023558244.1">
    <property type="nucleotide sequence ID" value="NZ_KI629785.1"/>
</dbReference>
<dbReference type="Proteomes" id="UP000017973">
    <property type="component" value="Unassembled WGS sequence"/>
</dbReference>
<dbReference type="PATRIC" id="fig|1408254.3.peg.4386"/>
<dbReference type="STRING" id="1408254.T458_22340"/>
<proteinExistence type="predicted"/>
<protein>
    <recommendedName>
        <fullName evidence="3">DNA mismatch repair protein MutT</fullName>
    </recommendedName>
</protein>
<sequence length="44" mass="5086">MNDYIQSMRRLIGQETLITVGCGAIIEDEHGRILLQRRKDQNLS</sequence>
<dbReference type="EMBL" id="AYJU01000017">
    <property type="protein sequence ID" value="EST53965.1"/>
    <property type="molecule type" value="Genomic_DNA"/>
</dbReference>